<evidence type="ECO:0000313" key="2">
    <source>
        <dbReference type="EMBL" id="APV37238.1"/>
    </source>
</evidence>
<accession>A0A1P8ELZ7</accession>
<organism evidence="2 3">
    <name type="scientific">Acinetobacter soli</name>
    <dbReference type="NCBI Taxonomy" id="487316"/>
    <lineage>
        <taxon>Bacteria</taxon>
        <taxon>Pseudomonadati</taxon>
        <taxon>Pseudomonadota</taxon>
        <taxon>Gammaproteobacteria</taxon>
        <taxon>Moraxellales</taxon>
        <taxon>Moraxellaceae</taxon>
        <taxon>Acinetobacter</taxon>
    </lineage>
</organism>
<evidence type="ECO:0000313" key="3">
    <source>
        <dbReference type="Proteomes" id="UP000185674"/>
    </source>
</evidence>
<evidence type="ECO:0008006" key="4">
    <source>
        <dbReference type="Google" id="ProtNLM"/>
    </source>
</evidence>
<keyword evidence="1" id="KW-0732">Signal</keyword>
<gene>
    <name evidence="2" type="ORF">BEN76_15020</name>
</gene>
<feature type="chain" id="PRO_5012749413" description="Type 1 fimbrial protein" evidence="1">
    <location>
        <begin position="24"/>
        <end position="110"/>
    </location>
</feature>
<evidence type="ECO:0000256" key="1">
    <source>
        <dbReference type="SAM" id="SignalP"/>
    </source>
</evidence>
<name>A0A1P8ELZ7_9GAMM</name>
<proteinExistence type="predicted"/>
<dbReference type="RefSeq" id="WP_076033418.1">
    <property type="nucleotide sequence ID" value="NZ_CP016896.1"/>
</dbReference>
<dbReference type="KEGG" id="asol:BEN76_15020"/>
<reference evidence="2 3" key="1">
    <citation type="submission" date="2016-08" db="EMBL/GenBank/DDBJ databases">
        <title>Complete genome sequence of Acinetobacter baylyi strain GFJ2.</title>
        <authorList>
            <person name="Tabata M."/>
            <person name="Kuboki S."/>
            <person name="Gibu N."/>
            <person name="Kinouchi Y."/>
            <person name="Vangnai A."/>
            <person name="Kasai D."/>
            <person name="Fukuda M."/>
        </authorList>
    </citation>
    <scope>NUCLEOTIDE SEQUENCE [LARGE SCALE GENOMIC DNA]</scope>
    <source>
        <strain evidence="2 3">GFJ2</strain>
    </source>
</reference>
<dbReference type="AlphaFoldDB" id="A0A1P8ELZ7"/>
<protein>
    <recommendedName>
        <fullName evidence="4">Type 1 fimbrial protein</fullName>
    </recommendedName>
</protein>
<dbReference type="EMBL" id="CP016896">
    <property type="protein sequence ID" value="APV37238.1"/>
    <property type="molecule type" value="Genomic_DNA"/>
</dbReference>
<dbReference type="Proteomes" id="UP000185674">
    <property type="component" value="Chromosome"/>
</dbReference>
<feature type="signal peptide" evidence="1">
    <location>
        <begin position="1"/>
        <end position="23"/>
    </location>
</feature>
<sequence length="110" mass="12163">MKNNYKHLFPIFLAVTCYSGCYAAESAEIHFVGNIVEPACEVTVQIDDPRCEQQVKSAGLERLASITQTETSFDALSAWLNLNTSSSFASMQLVAVKQNVQLGNLVVQYR</sequence>